<reference evidence="16" key="1">
    <citation type="submission" date="2021-03" db="EMBL/GenBank/DDBJ databases">
        <title>Fibrella sp. HMF5335 genome sequencing and assembly.</title>
        <authorList>
            <person name="Kang H."/>
            <person name="Kim H."/>
            <person name="Bae S."/>
            <person name="Joh K."/>
        </authorList>
    </citation>
    <scope>NUCLEOTIDE SEQUENCE</scope>
    <source>
        <strain evidence="16">HMF5335</strain>
    </source>
</reference>
<dbReference type="GO" id="GO:0015344">
    <property type="term" value="F:siderophore uptake transmembrane transporter activity"/>
    <property type="evidence" value="ECO:0007669"/>
    <property type="project" value="TreeGrafter"/>
</dbReference>
<evidence type="ECO:0000256" key="4">
    <source>
        <dbReference type="ARBA" id="ARBA00022496"/>
    </source>
</evidence>
<evidence type="ECO:0000256" key="12">
    <source>
        <dbReference type="RuleBase" id="RU003357"/>
    </source>
</evidence>
<evidence type="ECO:0000313" key="17">
    <source>
        <dbReference type="Proteomes" id="UP000664034"/>
    </source>
</evidence>
<evidence type="ECO:0000256" key="6">
    <source>
        <dbReference type="ARBA" id="ARBA00022729"/>
    </source>
</evidence>
<evidence type="ECO:0000256" key="2">
    <source>
        <dbReference type="ARBA" id="ARBA00022448"/>
    </source>
</evidence>
<sequence length="1088" mass="116348">MWFTILIVRKLRGSEWSGVGIAVGGGLIFGQIAVSLPPYSRIEYGIMFFFFTGIRPWVGAIFLLLATLAGQAQPVSGTVRDNRGQPLPAAAVLVQGLQKGAITDASGHYSIQNVPAGTFTIQASFVGYSMQRRQINVGGGPLTIDFTLADDALSMDALVVTGTFDPRTKLESSVAITTLNSRAIEQRAPRSTGDLLQSVPGVWADNSSGEVGAKVVARGLAPVGNDQVGYQYVSLQEEGLPVMGAQVGFILVDMFQRADLTTARLEAIRGGSASITAANSPGGIFNFISKTGGSTFSGSVRTTGGFYGNNKGLGRVDAEFGGPLAKGWGYHVGGFYRVDGGARTTPFMANEGGQVRANVSKLFAGGRGSLKIYGKYLDDRNTFFKDIPLTNTLTAGYAGGVDPVNINYSTTFLDVSTQIPLADQVRADNLGTGPLRTFNARDAIRNKSVSGGFDLSYDLGKGWGLGVRAKVSSFDQAYIQFQGSTVLPTIPILTPSATLPAQLGYLQYGGATLLGAAAYSGVPAAQRADVTAAVTSALIPSLLSPTYYDAQTGEVLARVKNGQLDPTVPNKLGNYLFSTAPLSFYNTAQDFIWSLNLTKEIGAHQLTFGSYQSRTAIDTRWYADGVITTLSAHPRAVRIDFPQPATVPAIVANDPALNATYGPLFGTGRFNATDANGFSLHSGLAYTFTHNVSHLGAYYVNDIWKANNRLTLDLGLRYERVRQTGTKQGWQSALALVGLGGLDRNPLTTYNTGSRVYNGVLFDYDAAYTVSSATGKPVATQTNPDVNGDGPGFLYDYLSWSAGANYKLADNTAGYLRVSRGNKAPELDYYANNFVNIPLDKKGAIETVTQAELGLKRNGRRASLSATAFYSYLDNALLQLFVISGASSFFTDPTFNASRTLGLELETVLNPTNRFSIRAHATLQDAKYARLTYVNTIDVTNIFTESFAGNRVKDVAPLIVDLTPTYRVGKFSPYVNYRWFSERQGNRRNSIQLPAYGILSAGISGDLTTRLSVSAQATNLLNSAGILFFNGYGLQGTTVEDVAVGGVKRPDGTVLRGTDINVLNALGSPVFARPVLPSQYTASVTYRF</sequence>
<dbReference type="InterPro" id="IPR012910">
    <property type="entry name" value="Plug_dom"/>
</dbReference>
<dbReference type="EMBL" id="JAFMYV010000003">
    <property type="protein sequence ID" value="MBO0936525.1"/>
    <property type="molecule type" value="Genomic_DNA"/>
</dbReference>
<keyword evidence="4" id="KW-0410">Iron transport</keyword>
<dbReference type="Gene3D" id="2.40.170.20">
    <property type="entry name" value="TonB-dependent receptor, beta-barrel domain"/>
    <property type="match status" value="1"/>
</dbReference>
<dbReference type="Pfam" id="PF13715">
    <property type="entry name" value="CarbopepD_reg_2"/>
    <property type="match status" value="1"/>
</dbReference>
<comment type="subcellular location">
    <subcellularLocation>
        <location evidence="1">Cell outer membrane</location>
        <topology evidence="1">Multi-pass membrane protein</topology>
    </subcellularLocation>
</comment>
<dbReference type="Gene3D" id="2.170.130.10">
    <property type="entry name" value="TonB-dependent receptor, plug domain"/>
    <property type="match status" value="1"/>
</dbReference>
<keyword evidence="7" id="KW-0408">Iron</keyword>
<dbReference type="InterPro" id="IPR039426">
    <property type="entry name" value="TonB-dep_rcpt-like"/>
</dbReference>
<keyword evidence="17" id="KW-1185">Reference proteome</keyword>
<keyword evidence="3" id="KW-1134">Transmembrane beta strand</keyword>
<evidence type="ECO:0000256" key="5">
    <source>
        <dbReference type="ARBA" id="ARBA00022692"/>
    </source>
</evidence>
<keyword evidence="5 13" id="KW-0812">Transmembrane</keyword>
<dbReference type="InterPro" id="IPR008969">
    <property type="entry name" value="CarboxyPept-like_regulatory"/>
</dbReference>
<evidence type="ECO:0000256" key="8">
    <source>
        <dbReference type="ARBA" id="ARBA00023065"/>
    </source>
</evidence>
<feature type="transmembrane region" description="Helical" evidence="13">
    <location>
        <begin position="16"/>
        <end position="36"/>
    </location>
</feature>
<feature type="domain" description="TonB-dependent receptor plug" evidence="15">
    <location>
        <begin position="169"/>
        <end position="284"/>
    </location>
</feature>
<comment type="similarity">
    <text evidence="12">Belongs to the TonB-dependent receptor family.</text>
</comment>
<evidence type="ECO:0000256" key="3">
    <source>
        <dbReference type="ARBA" id="ARBA00022452"/>
    </source>
</evidence>
<dbReference type="SUPFAM" id="SSF56935">
    <property type="entry name" value="Porins"/>
    <property type="match status" value="1"/>
</dbReference>
<comment type="caution">
    <text evidence="16">The sequence shown here is derived from an EMBL/GenBank/DDBJ whole genome shotgun (WGS) entry which is preliminary data.</text>
</comment>
<dbReference type="Proteomes" id="UP000664034">
    <property type="component" value="Unassembled WGS sequence"/>
</dbReference>
<keyword evidence="10 12" id="KW-0472">Membrane</keyword>
<keyword evidence="8" id="KW-0406">Ion transport</keyword>
<keyword evidence="6" id="KW-0732">Signal</keyword>
<dbReference type="InterPro" id="IPR000531">
    <property type="entry name" value="Beta-barrel_TonB"/>
</dbReference>
<evidence type="ECO:0000256" key="1">
    <source>
        <dbReference type="ARBA" id="ARBA00004571"/>
    </source>
</evidence>
<feature type="transmembrane region" description="Helical" evidence="13">
    <location>
        <begin position="48"/>
        <end position="70"/>
    </location>
</feature>
<dbReference type="RefSeq" id="WP_207364082.1">
    <property type="nucleotide sequence ID" value="NZ_JAFMYV010000003.1"/>
</dbReference>
<proteinExistence type="inferred from homology"/>
<evidence type="ECO:0000259" key="15">
    <source>
        <dbReference type="Pfam" id="PF07715"/>
    </source>
</evidence>
<protein>
    <submittedName>
        <fullName evidence="16">TonB-dependent receptor</fullName>
    </submittedName>
</protein>
<evidence type="ECO:0000256" key="10">
    <source>
        <dbReference type="ARBA" id="ARBA00023136"/>
    </source>
</evidence>
<keyword evidence="16" id="KW-0675">Receptor</keyword>
<dbReference type="PANTHER" id="PTHR32552:SF89">
    <property type="entry name" value="CATECHOLATE SIDEROPHORE RECEPTOR FIU"/>
    <property type="match status" value="1"/>
</dbReference>
<feature type="domain" description="TonB-dependent receptor-like beta-barrel" evidence="14">
    <location>
        <begin position="406"/>
        <end position="1020"/>
    </location>
</feature>
<dbReference type="InterPro" id="IPR037066">
    <property type="entry name" value="Plug_dom_sf"/>
</dbReference>
<evidence type="ECO:0000313" key="16">
    <source>
        <dbReference type="EMBL" id="MBO0936525.1"/>
    </source>
</evidence>
<keyword evidence="11" id="KW-0998">Cell outer membrane</keyword>
<dbReference type="PANTHER" id="PTHR32552">
    <property type="entry name" value="FERRICHROME IRON RECEPTOR-RELATED"/>
    <property type="match status" value="1"/>
</dbReference>
<dbReference type="Gene3D" id="2.60.40.1120">
    <property type="entry name" value="Carboxypeptidase-like, regulatory domain"/>
    <property type="match status" value="1"/>
</dbReference>
<name>A0A939GGT2_9BACT</name>
<dbReference type="AlphaFoldDB" id="A0A939GGT2"/>
<keyword evidence="13" id="KW-1133">Transmembrane helix</keyword>
<evidence type="ECO:0000256" key="7">
    <source>
        <dbReference type="ARBA" id="ARBA00023004"/>
    </source>
</evidence>
<keyword evidence="2" id="KW-0813">Transport</keyword>
<gene>
    <name evidence="16" type="ORF">J2I47_08225</name>
</gene>
<organism evidence="16 17">
    <name type="scientific">Fibrella rubiginis</name>
    <dbReference type="NCBI Taxonomy" id="2817060"/>
    <lineage>
        <taxon>Bacteria</taxon>
        <taxon>Pseudomonadati</taxon>
        <taxon>Bacteroidota</taxon>
        <taxon>Cytophagia</taxon>
        <taxon>Cytophagales</taxon>
        <taxon>Spirosomataceae</taxon>
        <taxon>Fibrella</taxon>
    </lineage>
</organism>
<dbReference type="InterPro" id="IPR036942">
    <property type="entry name" value="Beta-barrel_TonB_sf"/>
</dbReference>
<evidence type="ECO:0000256" key="11">
    <source>
        <dbReference type="ARBA" id="ARBA00023237"/>
    </source>
</evidence>
<dbReference type="SUPFAM" id="SSF49464">
    <property type="entry name" value="Carboxypeptidase regulatory domain-like"/>
    <property type="match status" value="1"/>
</dbReference>
<dbReference type="Pfam" id="PF00593">
    <property type="entry name" value="TonB_dep_Rec_b-barrel"/>
    <property type="match status" value="1"/>
</dbReference>
<accession>A0A939GGT2</accession>
<evidence type="ECO:0000256" key="13">
    <source>
        <dbReference type="SAM" id="Phobius"/>
    </source>
</evidence>
<keyword evidence="9 12" id="KW-0798">TonB box</keyword>
<evidence type="ECO:0000256" key="9">
    <source>
        <dbReference type="ARBA" id="ARBA00023077"/>
    </source>
</evidence>
<dbReference type="Pfam" id="PF07715">
    <property type="entry name" value="Plug"/>
    <property type="match status" value="1"/>
</dbReference>
<dbReference type="GO" id="GO:0009279">
    <property type="term" value="C:cell outer membrane"/>
    <property type="evidence" value="ECO:0007669"/>
    <property type="project" value="UniProtKB-SubCell"/>
</dbReference>
<evidence type="ECO:0000259" key="14">
    <source>
        <dbReference type="Pfam" id="PF00593"/>
    </source>
</evidence>